<gene>
    <name evidence="2" type="ORF">DFR56_106205</name>
</gene>
<feature type="transmembrane region" description="Helical" evidence="1">
    <location>
        <begin position="29"/>
        <end position="48"/>
    </location>
</feature>
<dbReference type="EMBL" id="QJJQ01000006">
    <property type="protein sequence ID" value="PXW87135.1"/>
    <property type="molecule type" value="Genomic_DNA"/>
</dbReference>
<keyword evidence="1" id="KW-0812">Transmembrane</keyword>
<protein>
    <recommendedName>
        <fullName evidence="4">ABC-2 type transport system permease protein</fullName>
    </recommendedName>
</protein>
<keyword evidence="1" id="KW-1133">Transmembrane helix</keyword>
<proteinExistence type="predicted"/>
<reference evidence="2 3" key="1">
    <citation type="submission" date="2018-05" db="EMBL/GenBank/DDBJ databases">
        <title>Genomic Encyclopedia of Type Strains, Phase IV (KMG-IV): sequencing the most valuable type-strain genomes for metagenomic binning, comparative biology and taxonomic classification.</title>
        <authorList>
            <person name="Goeker M."/>
        </authorList>
    </citation>
    <scope>NUCLEOTIDE SEQUENCE [LARGE SCALE GENOMIC DNA]</scope>
    <source>
        <strain evidence="2 3">DSM 28556</strain>
    </source>
</reference>
<evidence type="ECO:0008006" key="4">
    <source>
        <dbReference type="Google" id="ProtNLM"/>
    </source>
</evidence>
<organism evidence="2 3">
    <name type="scientific">Pseudogracilibacillus auburnensis</name>
    <dbReference type="NCBI Taxonomy" id="1494959"/>
    <lineage>
        <taxon>Bacteria</taxon>
        <taxon>Bacillati</taxon>
        <taxon>Bacillota</taxon>
        <taxon>Bacilli</taxon>
        <taxon>Bacillales</taxon>
        <taxon>Bacillaceae</taxon>
        <taxon>Pseudogracilibacillus</taxon>
    </lineage>
</organism>
<feature type="transmembrane region" description="Helical" evidence="1">
    <location>
        <begin position="78"/>
        <end position="98"/>
    </location>
</feature>
<dbReference type="OrthoDB" id="3182222at2"/>
<evidence type="ECO:0000313" key="3">
    <source>
        <dbReference type="Proteomes" id="UP000247978"/>
    </source>
</evidence>
<dbReference type="AlphaFoldDB" id="A0A2V3W4G5"/>
<evidence type="ECO:0000256" key="1">
    <source>
        <dbReference type="SAM" id="Phobius"/>
    </source>
</evidence>
<sequence length="105" mass="12039">MIGLLLLFFFFLFLGIGVGLFVKTVGMMTAYLMPILFLFGFTPMIEFLNLEQGRVMLKITNMFPVPQLIQMADTGSWTSIGIVFIWFIGSVLFAYICFMRTRKDV</sequence>
<dbReference type="RefSeq" id="WP_110395360.1">
    <property type="nucleotide sequence ID" value="NZ_JBHUHB010000001.1"/>
</dbReference>
<comment type="caution">
    <text evidence="2">The sequence shown here is derived from an EMBL/GenBank/DDBJ whole genome shotgun (WGS) entry which is preliminary data.</text>
</comment>
<keyword evidence="3" id="KW-1185">Reference proteome</keyword>
<evidence type="ECO:0000313" key="2">
    <source>
        <dbReference type="EMBL" id="PXW87135.1"/>
    </source>
</evidence>
<name>A0A2V3W4G5_9BACI</name>
<accession>A0A2V3W4G5</accession>
<dbReference type="Proteomes" id="UP000247978">
    <property type="component" value="Unassembled WGS sequence"/>
</dbReference>
<keyword evidence="1" id="KW-0472">Membrane</keyword>